<dbReference type="CDD" id="cd00761">
    <property type="entry name" value="Glyco_tranf_GTA_type"/>
    <property type="match status" value="1"/>
</dbReference>
<evidence type="ECO:0000313" key="2">
    <source>
        <dbReference type="EMBL" id="MBH0111332.1"/>
    </source>
</evidence>
<dbReference type="SUPFAM" id="SSF53448">
    <property type="entry name" value="Nucleotide-diphospho-sugar transferases"/>
    <property type="match status" value="1"/>
</dbReference>
<name>A0A931H8R1_9SPHN</name>
<dbReference type="GO" id="GO:0016758">
    <property type="term" value="F:hexosyltransferase activity"/>
    <property type="evidence" value="ECO:0007669"/>
    <property type="project" value="UniProtKB-ARBA"/>
</dbReference>
<gene>
    <name evidence="2" type="ORF">I5E68_00015</name>
</gene>
<dbReference type="PANTHER" id="PTHR22916">
    <property type="entry name" value="GLYCOSYLTRANSFERASE"/>
    <property type="match status" value="1"/>
</dbReference>
<dbReference type="InterPro" id="IPR029044">
    <property type="entry name" value="Nucleotide-diphossugar_trans"/>
</dbReference>
<feature type="domain" description="Glycosyltransferase 2-like" evidence="1">
    <location>
        <begin position="6"/>
        <end position="129"/>
    </location>
</feature>
<sequence>MNPVVTVVVPAYNARETIAHTLASIQAQDLREIEIRVVDDGSHDDTREIVAGLAGADPRIVLITQPNGGVARARNTGLAEANGRFSAFCDADDIWHPEKLTRQVASLEAAPGAGLSYAWHRRIDPEDRLLAASATPRIEGSVLHRHLEWNFISNGSTVLVPTPLARETGFEPALHEAGNQGCEDYLFQLLIARNHRFVCVPAFLVGYRIGNSSMSHGVDRMIRSHLQTFAIIEAYDPNDGSIKRIIARRRTKLLVELFRNRIRRRDLSAATGALIGALRNGPLRVPGFILDEVKTGMSRYSDIPVRKSSSEAQTGRHFAEFGAEESDGAWATKRSARYLAALGELDARRATVVGSV</sequence>
<dbReference type="InterPro" id="IPR001173">
    <property type="entry name" value="Glyco_trans_2-like"/>
</dbReference>
<accession>A0A931H8R1</accession>
<evidence type="ECO:0000313" key="3">
    <source>
        <dbReference type="Proteomes" id="UP000617634"/>
    </source>
</evidence>
<reference evidence="2" key="1">
    <citation type="submission" date="2020-11" db="EMBL/GenBank/DDBJ databases">
        <title>Novosphingobium aureum sp. nov., a marine bacterium isolated from sediment of a salt flat.</title>
        <authorList>
            <person name="Yoo Y."/>
            <person name="Kim J.-J."/>
        </authorList>
    </citation>
    <scope>NUCLEOTIDE SEQUENCE</scope>
    <source>
        <strain evidence="2">YJ-S2-02</strain>
    </source>
</reference>
<proteinExistence type="predicted"/>
<organism evidence="2 3">
    <name type="scientific">Novosphingobium aureum</name>
    <dbReference type="NCBI Taxonomy" id="2792964"/>
    <lineage>
        <taxon>Bacteria</taxon>
        <taxon>Pseudomonadati</taxon>
        <taxon>Pseudomonadota</taxon>
        <taxon>Alphaproteobacteria</taxon>
        <taxon>Sphingomonadales</taxon>
        <taxon>Sphingomonadaceae</taxon>
        <taxon>Novosphingobium</taxon>
    </lineage>
</organism>
<keyword evidence="3" id="KW-1185">Reference proteome</keyword>
<comment type="caution">
    <text evidence="2">The sequence shown here is derived from an EMBL/GenBank/DDBJ whole genome shotgun (WGS) entry which is preliminary data.</text>
</comment>
<dbReference type="Gene3D" id="3.90.550.10">
    <property type="entry name" value="Spore Coat Polysaccharide Biosynthesis Protein SpsA, Chain A"/>
    <property type="match status" value="1"/>
</dbReference>
<dbReference type="PANTHER" id="PTHR22916:SF3">
    <property type="entry name" value="UDP-GLCNAC:BETAGAL BETA-1,3-N-ACETYLGLUCOSAMINYLTRANSFERASE-LIKE PROTEIN 1"/>
    <property type="match status" value="1"/>
</dbReference>
<protein>
    <submittedName>
        <fullName evidence="2">Glycosyltransferase family 2 protein</fullName>
    </submittedName>
</protein>
<evidence type="ECO:0000259" key="1">
    <source>
        <dbReference type="Pfam" id="PF00535"/>
    </source>
</evidence>
<dbReference type="EMBL" id="JADZGI010000001">
    <property type="protein sequence ID" value="MBH0111332.1"/>
    <property type="molecule type" value="Genomic_DNA"/>
</dbReference>
<dbReference type="RefSeq" id="WP_197159652.1">
    <property type="nucleotide sequence ID" value="NZ_JADZGI010000001.1"/>
</dbReference>
<dbReference type="Proteomes" id="UP000617634">
    <property type="component" value="Unassembled WGS sequence"/>
</dbReference>
<dbReference type="Pfam" id="PF00535">
    <property type="entry name" value="Glycos_transf_2"/>
    <property type="match status" value="1"/>
</dbReference>
<dbReference type="AlphaFoldDB" id="A0A931H8R1"/>